<dbReference type="InterPro" id="IPR011256">
    <property type="entry name" value="Reg_factor_effector_dom_sf"/>
</dbReference>
<sequence length="287" mass="33204">MPQLLGGYHQYFVGNVPALSEWRHSSISSIMLEYFLDSPTRNFQLSRNCFTGQSAIAEMNNFLLNNISTTARSVIKLSCTTSNVRLFTMLSWLKGEEKPKIDETKFHQPEFYHGNQGPNFKVLTSESNEDYETRIYRPTKWITSKMEVKDYEEGSSKSFWQLFNYIGGKNETKSKVAMTCPVRLTVEVDQDQVKSARMSFFVDPTKDCPAPTEEGLFFEEEGEKKFYVCNFGGFAKHQLNTEHLKKLRAALDRDGKRYVTDTYYTAGHDAPFRLWGRRNEVYVEAKD</sequence>
<evidence type="ECO:0000256" key="5">
    <source>
        <dbReference type="ARBA" id="ARBA00037673"/>
    </source>
</evidence>
<dbReference type="InParanoid" id="A0A6P8HNV5"/>
<dbReference type="OrthoDB" id="6424451at2759"/>
<comment type="function">
    <text evidence="5">May bind free porphyrinogens that may be present in the cell and thus facilitate removal of these potentially toxic compound. Binds with a high affinity to one molecule of heme or porphyrins. It binds metalloporphyrins, free porphyrins and N-methylprotoporphyrin with similar affinities.</text>
</comment>
<keyword evidence="4" id="KW-0963">Cytoplasm</keyword>
<keyword evidence="7" id="KW-1185">Reference proteome</keyword>
<dbReference type="RefSeq" id="XP_031557361.1">
    <property type="nucleotide sequence ID" value="XM_031701501.1"/>
</dbReference>
<evidence type="ECO:0000256" key="3">
    <source>
        <dbReference type="ARBA" id="ARBA00011245"/>
    </source>
</evidence>
<comment type="subcellular location">
    <subcellularLocation>
        <location evidence="1">Cytoplasm</location>
    </subcellularLocation>
</comment>
<dbReference type="PANTHER" id="PTHR11220:SF1">
    <property type="entry name" value="HEME-BINDING PROTEIN 2"/>
    <property type="match status" value="1"/>
</dbReference>
<comment type="similarity">
    <text evidence="2">Belongs to the HEBP family.</text>
</comment>
<dbReference type="FunFam" id="3.20.80.10:FF:000003">
    <property type="entry name" value="Heme-binding protein 1"/>
    <property type="match status" value="1"/>
</dbReference>
<evidence type="ECO:0000256" key="4">
    <source>
        <dbReference type="ARBA" id="ARBA00022490"/>
    </source>
</evidence>
<dbReference type="Pfam" id="PF04832">
    <property type="entry name" value="SOUL"/>
    <property type="match status" value="1"/>
</dbReference>
<evidence type="ECO:0000313" key="8">
    <source>
        <dbReference type="RefSeq" id="XP_031557361.1"/>
    </source>
</evidence>
<dbReference type="PANTHER" id="PTHR11220">
    <property type="entry name" value="HEME-BINDING PROTEIN-RELATED"/>
    <property type="match status" value="1"/>
</dbReference>
<gene>
    <name evidence="8" type="primary">LOC116293994</name>
</gene>
<name>A0A6P8HNV5_ACTTE</name>
<protein>
    <recommendedName>
        <fullName evidence="6">Heme-binding protein 1</fullName>
    </recommendedName>
</protein>
<dbReference type="GO" id="GO:0005737">
    <property type="term" value="C:cytoplasm"/>
    <property type="evidence" value="ECO:0007669"/>
    <property type="project" value="UniProtKB-SubCell"/>
</dbReference>
<evidence type="ECO:0000256" key="2">
    <source>
        <dbReference type="ARBA" id="ARBA00009817"/>
    </source>
</evidence>
<evidence type="ECO:0000256" key="6">
    <source>
        <dbReference type="ARBA" id="ARBA00040755"/>
    </source>
</evidence>
<reference evidence="8" key="1">
    <citation type="submission" date="2025-08" db="UniProtKB">
        <authorList>
            <consortium name="RefSeq"/>
        </authorList>
    </citation>
    <scope>IDENTIFICATION</scope>
    <source>
        <tissue evidence="8">Tentacle</tissue>
    </source>
</reference>
<organism evidence="7 8">
    <name type="scientific">Actinia tenebrosa</name>
    <name type="common">Australian red waratah sea anemone</name>
    <dbReference type="NCBI Taxonomy" id="6105"/>
    <lineage>
        <taxon>Eukaryota</taxon>
        <taxon>Metazoa</taxon>
        <taxon>Cnidaria</taxon>
        <taxon>Anthozoa</taxon>
        <taxon>Hexacorallia</taxon>
        <taxon>Actiniaria</taxon>
        <taxon>Actiniidae</taxon>
        <taxon>Actinia</taxon>
    </lineage>
</organism>
<accession>A0A6P8HNV5</accession>
<dbReference type="GeneID" id="116293994"/>
<dbReference type="Proteomes" id="UP000515163">
    <property type="component" value="Unplaced"/>
</dbReference>
<evidence type="ECO:0000313" key="7">
    <source>
        <dbReference type="Proteomes" id="UP000515163"/>
    </source>
</evidence>
<dbReference type="InterPro" id="IPR006917">
    <property type="entry name" value="SOUL_heme-bd"/>
</dbReference>
<dbReference type="SUPFAM" id="SSF55136">
    <property type="entry name" value="Probable bacterial effector-binding domain"/>
    <property type="match status" value="1"/>
</dbReference>
<comment type="subunit">
    <text evidence="3">Monomer.</text>
</comment>
<dbReference type="Gene3D" id="3.20.80.10">
    <property type="entry name" value="Regulatory factor, effector binding domain"/>
    <property type="match status" value="1"/>
</dbReference>
<dbReference type="AlphaFoldDB" id="A0A6P8HNV5"/>
<dbReference type="KEGG" id="aten:116293994"/>
<proteinExistence type="inferred from homology"/>
<evidence type="ECO:0000256" key="1">
    <source>
        <dbReference type="ARBA" id="ARBA00004496"/>
    </source>
</evidence>